<dbReference type="PANTHER" id="PTHR16140:SF0">
    <property type="entry name" value="NON-STRUCTURAL MAINTENANCE OF CHROMOSOMES ELEMENT 4"/>
    <property type="match status" value="1"/>
</dbReference>
<feature type="compositionally biased region" description="Acidic residues" evidence="8">
    <location>
        <begin position="18"/>
        <end position="39"/>
    </location>
</feature>
<evidence type="ECO:0000256" key="7">
    <source>
        <dbReference type="RuleBase" id="RU365071"/>
    </source>
</evidence>
<dbReference type="Pfam" id="PF15412">
    <property type="entry name" value="Nse4-Nse3_bdg"/>
    <property type="match status" value="1"/>
</dbReference>
<comment type="function">
    <text evidence="7">Component of the SMC5-SMC6 complex, that promotes sister chromatid alignment after DNA damage and facilitates double-stranded DNA breaks (DSBs) repair via homologous recombination between sister chromatids.</text>
</comment>
<name>A0A8H7UGJ2_MORIS</name>
<sequence length="353" mass="40045">MSEAVHSVLPGNGSPERDYEENVSAEEAEEDEEDEEIDELQALTQRLNKEIDRSQYDPSQDKSERRTIRQRYRELIQSAEEIKRQVAVGEADALKETMQKANELYLQVRNTQEATLDSRLLVLSADLSVQKARKMRVDFNSFDTDEFVSKIISLGGGRHLADSNNDSAELNWQDIGKQAVRFGKRAVTMDFMQGPLAVEKKQRTVSRQARIVKNKEDLVTPQQLREGDIKASENDTANNVNAIYRILHQNGPTNYFKLVTNPSSFSQTVENIFYVAFLIRKAVASIDDSSGIPIISTHEPPTTDELGDGLPKKQIIMSLSMDLWKDIIETFDIQESMIPTRQRTEITGGQWYG</sequence>
<accession>A0A8H7UGJ2</accession>
<dbReference type="GO" id="GO:0005634">
    <property type="term" value="C:nucleus"/>
    <property type="evidence" value="ECO:0007669"/>
    <property type="project" value="UniProtKB-SubCell"/>
</dbReference>
<evidence type="ECO:0000313" key="12">
    <source>
        <dbReference type="Proteomes" id="UP000654370"/>
    </source>
</evidence>
<dbReference type="InterPro" id="IPR014854">
    <property type="entry name" value="Nse4_C"/>
</dbReference>
<evidence type="ECO:0000256" key="3">
    <source>
        <dbReference type="ARBA" id="ARBA00022763"/>
    </source>
</evidence>
<reference evidence="11" key="1">
    <citation type="submission" date="2020-12" db="EMBL/GenBank/DDBJ databases">
        <title>Metabolic potential, ecology and presence of endohyphal bacteria is reflected in genomic diversity of Mucoromycotina.</title>
        <authorList>
            <person name="Muszewska A."/>
            <person name="Okrasinska A."/>
            <person name="Steczkiewicz K."/>
            <person name="Drgas O."/>
            <person name="Orlowska M."/>
            <person name="Perlinska-Lenart U."/>
            <person name="Aleksandrzak-Piekarczyk T."/>
            <person name="Szatraj K."/>
            <person name="Zielenkiewicz U."/>
            <person name="Pilsyk S."/>
            <person name="Malc E."/>
            <person name="Mieczkowski P."/>
            <person name="Kruszewska J.S."/>
            <person name="Biernat P."/>
            <person name="Pawlowska J."/>
        </authorList>
    </citation>
    <scope>NUCLEOTIDE SEQUENCE</scope>
    <source>
        <strain evidence="11">WA0000067209</strain>
    </source>
</reference>
<dbReference type="EMBL" id="JAEPQZ010000007">
    <property type="protein sequence ID" value="KAG2179078.1"/>
    <property type="molecule type" value="Genomic_DNA"/>
</dbReference>
<comment type="caution">
    <text evidence="11">The sequence shown here is derived from an EMBL/GenBank/DDBJ whole genome shotgun (WGS) entry which is preliminary data.</text>
</comment>
<protein>
    <recommendedName>
        <fullName evidence="7">Non-structural maintenance of chromosomes element 4</fullName>
    </recommendedName>
</protein>
<dbReference type="Proteomes" id="UP000654370">
    <property type="component" value="Unassembled WGS sequence"/>
</dbReference>
<evidence type="ECO:0000256" key="2">
    <source>
        <dbReference type="ARBA" id="ARBA00008997"/>
    </source>
</evidence>
<dbReference type="OrthoDB" id="361242at2759"/>
<dbReference type="Pfam" id="PF08743">
    <property type="entry name" value="Nse4_C"/>
    <property type="match status" value="1"/>
</dbReference>
<keyword evidence="3 7" id="KW-0227">DNA damage</keyword>
<dbReference type="GO" id="GO:0006281">
    <property type="term" value="P:DNA repair"/>
    <property type="evidence" value="ECO:0007669"/>
    <property type="project" value="UniProtKB-UniRule"/>
</dbReference>
<dbReference type="AlphaFoldDB" id="A0A8H7UGJ2"/>
<proteinExistence type="inferred from homology"/>
<evidence type="ECO:0000313" key="11">
    <source>
        <dbReference type="EMBL" id="KAG2179078.1"/>
    </source>
</evidence>
<keyword evidence="4 7" id="KW-0233">DNA recombination</keyword>
<evidence type="ECO:0000259" key="9">
    <source>
        <dbReference type="Pfam" id="PF08743"/>
    </source>
</evidence>
<evidence type="ECO:0000256" key="8">
    <source>
        <dbReference type="SAM" id="MobiDB-lite"/>
    </source>
</evidence>
<feature type="compositionally biased region" description="Basic and acidic residues" evidence="8">
    <location>
        <begin position="47"/>
        <end position="67"/>
    </location>
</feature>
<keyword evidence="5 7" id="KW-0234">DNA repair</keyword>
<feature type="region of interest" description="Disordered" evidence="8">
    <location>
        <begin position="1"/>
        <end position="67"/>
    </location>
</feature>
<evidence type="ECO:0000259" key="10">
    <source>
        <dbReference type="Pfam" id="PF15412"/>
    </source>
</evidence>
<evidence type="ECO:0000256" key="6">
    <source>
        <dbReference type="ARBA" id="ARBA00023242"/>
    </source>
</evidence>
<comment type="subunit">
    <text evidence="7">Component of the SMC5-SMC6 complex.</text>
</comment>
<keyword evidence="12" id="KW-1185">Reference proteome</keyword>
<gene>
    <name evidence="11" type="ORF">INT43_001928</name>
</gene>
<feature type="domain" description="Nse4/EID protein Nse3/MAGE-binding" evidence="10">
    <location>
        <begin position="117"/>
        <end position="168"/>
    </location>
</feature>
<keyword evidence="6 7" id="KW-0539">Nucleus</keyword>
<comment type="subcellular location">
    <subcellularLocation>
        <location evidence="1 7">Nucleus</location>
    </subcellularLocation>
</comment>
<organism evidence="11 12">
    <name type="scientific">Mortierella isabellina</name>
    <name type="common">Filamentous fungus</name>
    <name type="synonym">Umbelopsis isabellina</name>
    <dbReference type="NCBI Taxonomy" id="91625"/>
    <lineage>
        <taxon>Eukaryota</taxon>
        <taxon>Fungi</taxon>
        <taxon>Fungi incertae sedis</taxon>
        <taxon>Mucoromycota</taxon>
        <taxon>Mucoromycotina</taxon>
        <taxon>Umbelopsidomycetes</taxon>
        <taxon>Umbelopsidales</taxon>
        <taxon>Umbelopsidaceae</taxon>
        <taxon>Umbelopsis</taxon>
    </lineage>
</organism>
<comment type="similarity">
    <text evidence="2 7">Belongs to the NSE4 family.</text>
</comment>
<dbReference type="InterPro" id="IPR027786">
    <property type="entry name" value="Nse4/EID"/>
</dbReference>
<evidence type="ECO:0000256" key="4">
    <source>
        <dbReference type="ARBA" id="ARBA00023172"/>
    </source>
</evidence>
<dbReference type="GO" id="GO:0006310">
    <property type="term" value="P:DNA recombination"/>
    <property type="evidence" value="ECO:0007669"/>
    <property type="project" value="UniProtKB-UniRule"/>
</dbReference>
<evidence type="ECO:0000256" key="1">
    <source>
        <dbReference type="ARBA" id="ARBA00004123"/>
    </source>
</evidence>
<feature type="domain" description="Non-structural maintenance of chromosome element 4 C-terminal" evidence="9">
    <location>
        <begin position="253"/>
        <end position="338"/>
    </location>
</feature>
<dbReference type="GO" id="GO:0030915">
    <property type="term" value="C:Smc5-Smc6 complex"/>
    <property type="evidence" value="ECO:0007669"/>
    <property type="project" value="UniProtKB-UniRule"/>
</dbReference>
<dbReference type="PANTHER" id="PTHR16140">
    <property type="entry name" value="NON-STRUCTURAL MAINTENANCE OF CHROMOSOMES ELEMENT 4"/>
    <property type="match status" value="1"/>
</dbReference>
<dbReference type="InterPro" id="IPR029225">
    <property type="entry name" value="Nse4_Nse3-bd"/>
</dbReference>
<evidence type="ECO:0000256" key="5">
    <source>
        <dbReference type="ARBA" id="ARBA00023204"/>
    </source>
</evidence>